<dbReference type="PANTHER" id="PTHR33221">
    <property type="entry name" value="WINGED HELIX-TURN-HELIX TRANSCRIPTIONAL REGULATOR, RRF2 FAMILY"/>
    <property type="match status" value="1"/>
</dbReference>
<reference evidence="2" key="2">
    <citation type="submission" date="2023-01" db="EMBL/GenBank/DDBJ databases">
        <title>Draft genome sequence of Sulfitobacter pacificus strain NBRC 109915.</title>
        <authorList>
            <person name="Sun Q."/>
            <person name="Mori K."/>
        </authorList>
    </citation>
    <scope>NUCLEOTIDE SEQUENCE</scope>
    <source>
        <strain evidence="2">NBRC 109915</strain>
    </source>
</reference>
<dbReference type="Proteomes" id="UP001161388">
    <property type="component" value="Unassembled WGS sequence"/>
</dbReference>
<dbReference type="Gene3D" id="1.10.10.10">
    <property type="entry name" value="Winged helix-like DNA-binding domain superfamily/Winged helix DNA-binding domain"/>
    <property type="match status" value="1"/>
</dbReference>
<comment type="caution">
    <text evidence="2">The sequence shown here is derived from an EMBL/GenBank/DDBJ whole genome shotgun (WGS) entry which is preliminary data.</text>
</comment>
<evidence type="ECO:0000256" key="1">
    <source>
        <dbReference type="ARBA" id="ARBA00023125"/>
    </source>
</evidence>
<keyword evidence="3" id="KW-1185">Reference proteome</keyword>
<evidence type="ECO:0000313" key="3">
    <source>
        <dbReference type="Proteomes" id="UP001161388"/>
    </source>
</evidence>
<dbReference type="RefSeq" id="WP_284374113.1">
    <property type="nucleotide sequence ID" value="NZ_BSNL01000001.1"/>
</dbReference>
<protein>
    <submittedName>
        <fullName evidence="2">DNA-binding protein</fullName>
    </submittedName>
</protein>
<dbReference type="Pfam" id="PF02082">
    <property type="entry name" value="Rrf2"/>
    <property type="match status" value="1"/>
</dbReference>
<dbReference type="GO" id="GO:0003677">
    <property type="term" value="F:DNA binding"/>
    <property type="evidence" value="ECO:0007669"/>
    <property type="project" value="UniProtKB-KW"/>
</dbReference>
<dbReference type="PANTHER" id="PTHR33221:SF4">
    <property type="entry name" value="HTH-TYPE TRANSCRIPTIONAL REPRESSOR NSRR"/>
    <property type="match status" value="1"/>
</dbReference>
<dbReference type="InterPro" id="IPR036388">
    <property type="entry name" value="WH-like_DNA-bd_sf"/>
</dbReference>
<organism evidence="2 3">
    <name type="scientific">Sulfitobacter pacificus</name>
    <dbReference type="NCBI Taxonomy" id="1499314"/>
    <lineage>
        <taxon>Bacteria</taxon>
        <taxon>Pseudomonadati</taxon>
        <taxon>Pseudomonadota</taxon>
        <taxon>Alphaproteobacteria</taxon>
        <taxon>Rhodobacterales</taxon>
        <taxon>Roseobacteraceae</taxon>
        <taxon>Sulfitobacter</taxon>
    </lineage>
</organism>
<sequence>MQIDKFSDYALRVMMVLAVRSPQRASAREIAGVFGISENHVAKIATALVREGYVVSQRGRAGGLSLAIPAAEISVGALLRRIKSQPPVAECFAESGSCLIMPACGLRSPLKEAQEAFFAVLDGYSLADITKQQRALARLLPEPS</sequence>
<evidence type="ECO:0000313" key="2">
    <source>
        <dbReference type="EMBL" id="GLQ27815.1"/>
    </source>
</evidence>
<proteinExistence type="predicted"/>
<dbReference type="NCBIfam" id="TIGR00738">
    <property type="entry name" value="rrf2_super"/>
    <property type="match status" value="1"/>
</dbReference>
<accession>A0ABQ5VL43</accession>
<dbReference type="InterPro" id="IPR036390">
    <property type="entry name" value="WH_DNA-bd_sf"/>
</dbReference>
<dbReference type="InterPro" id="IPR000944">
    <property type="entry name" value="Tscrpt_reg_Rrf2"/>
</dbReference>
<dbReference type="EMBL" id="BSNL01000001">
    <property type="protein sequence ID" value="GLQ27815.1"/>
    <property type="molecule type" value="Genomic_DNA"/>
</dbReference>
<name>A0ABQ5VL43_9RHOB</name>
<dbReference type="SUPFAM" id="SSF46785">
    <property type="entry name" value="Winged helix' DNA-binding domain"/>
    <property type="match status" value="1"/>
</dbReference>
<gene>
    <name evidence="2" type="ORF">GCM10007927_26180</name>
</gene>
<dbReference type="PROSITE" id="PS51197">
    <property type="entry name" value="HTH_RRF2_2"/>
    <property type="match status" value="1"/>
</dbReference>
<reference evidence="2" key="1">
    <citation type="journal article" date="2014" name="Int. J. Syst. Evol. Microbiol.">
        <title>Complete genome of a new Firmicutes species belonging to the dominant human colonic microbiota ('Ruminococcus bicirculans') reveals two chromosomes and a selective capacity to utilize plant glucans.</title>
        <authorList>
            <consortium name="NISC Comparative Sequencing Program"/>
            <person name="Wegmann U."/>
            <person name="Louis P."/>
            <person name="Goesmann A."/>
            <person name="Henrissat B."/>
            <person name="Duncan S.H."/>
            <person name="Flint H.J."/>
        </authorList>
    </citation>
    <scope>NUCLEOTIDE SEQUENCE</scope>
    <source>
        <strain evidence="2">NBRC 109915</strain>
    </source>
</reference>
<keyword evidence="1 2" id="KW-0238">DNA-binding</keyword>